<dbReference type="eggNOG" id="ENOG502SKQE">
    <property type="taxonomic scope" value="Eukaryota"/>
</dbReference>
<dbReference type="Gene3D" id="3.90.1200.10">
    <property type="match status" value="1"/>
</dbReference>
<dbReference type="Proteomes" id="UP000002058">
    <property type="component" value="Unassembled WGS sequence"/>
</dbReference>
<dbReference type="EMBL" id="CH476615">
    <property type="protein sequence ID" value="EEP77312.1"/>
    <property type="molecule type" value="Genomic_DNA"/>
</dbReference>
<dbReference type="InterPro" id="IPR051678">
    <property type="entry name" value="AGP_Transferase"/>
</dbReference>
<dbReference type="InterPro" id="IPR011009">
    <property type="entry name" value="Kinase-like_dom_sf"/>
</dbReference>
<dbReference type="InParanoid" id="C4JKK4"/>
<dbReference type="GeneID" id="8440841"/>
<dbReference type="PANTHER" id="PTHR21310:SF37">
    <property type="entry name" value="AMINOGLYCOSIDE PHOSPHOTRANSFERASE DOMAIN-CONTAINING PROTEIN"/>
    <property type="match status" value="1"/>
</dbReference>
<gene>
    <name evidence="1" type="ORF">UREG_02161</name>
</gene>
<sequence>MAEVLLELSKCRFPAIGALVESESGEGWHIGSRPITFNMNEIVARGNFPPKLLASQGTFGTANEYFSSLADDHLRHLETQRNGAVIDESDCRKKYIARCLFRKIAGQFSTTFNHEPFMLLCEDLRPANLLVDQDFNVAGVVDWEFSYSAPAEFFHCTPWWLLLGRPETWEAGFDDFLAHYIPRQQVFLDILQNCEEELFKNGAALDSPRLSEHMAQSLKNGQFWFFLAATYGWTFDDVYWKFLHPKYYETESLHELELLLSPEEQQNIGTFVVEKMNTSNDGKFILHEPIEAMMKW</sequence>
<name>C4JKK4_UNCRE</name>
<dbReference type="VEuPathDB" id="FungiDB:UREG_02161"/>
<organism evidence="1 2">
    <name type="scientific">Uncinocarpus reesii (strain UAMH 1704)</name>
    <dbReference type="NCBI Taxonomy" id="336963"/>
    <lineage>
        <taxon>Eukaryota</taxon>
        <taxon>Fungi</taxon>
        <taxon>Dikarya</taxon>
        <taxon>Ascomycota</taxon>
        <taxon>Pezizomycotina</taxon>
        <taxon>Eurotiomycetes</taxon>
        <taxon>Eurotiomycetidae</taxon>
        <taxon>Onygenales</taxon>
        <taxon>Onygenaceae</taxon>
        <taxon>Uncinocarpus</taxon>
    </lineage>
</organism>
<dbReference type="SUPFAM" id="SSF56112">
    <property type="entry name" value="Protein kinase-like (PK-like)"/>
    <property type="match status" value="1"/>
</dbReference>
<dbReference type="KEGG" id="ure:UREG_02161"/>
<reference evidence="2" key="1">
    <citation type="journal article" date="2009" name="Genome Res.">
        <title>Comparative genomic analyses of the human fungal pathogens Coccidioides and their relatives.</title>
        <authorList>
            <person name="Sharpton T.J."/>
            <person name="Stajich J.E."/>
            <person name="Rounsley S.D."/>
            <person name="Gardner M.J."/>
            <person name="Wortman J.R."/>
            <person name="Jordar V.S."/>
            <person name="Maiti R."/>
            <person name="Kodira C.D."/>
            <person name="Neafsey D.E."/>
            <person name="Zeng Q."/>
            <person name="Hung C.-Y."/>
            <person name="McMahan C."/>
            <person name="Muszewska A."/>
            <person name="Grynberg M."/>
            <person name="Mandel M.A."/>
            <person name="Kellner E.M."/>
            <person name="Barker B.M."/>
            <person name="Galgiani J.N."/>
            <person name="Orbach M.J."/>
            <person name="Kirkland T.N."/>
            <person name="Cole G.T."/>
            <person name="Henn M.R."/>
            <person name="Birren B.W."/>
            <person name="Taylor J.W."/>
        </authorList>
    </citation>
    <scope>NUCLEOTIDE SEQUENCE [LARGE SCALE GENOMIC DNA]</scope>
    <source>
        <strain evidence="2">UAMH 1704</strain>
    </source>
</reference>
<proteinExistence type="predicted"/>
<dbReference type="HOGENOM" id="CLU_028906_1_0_1"/>
<accession>C4JKK4</accession>
<dbReference type="AlphaFoldDB" id="C4JKK4"/>
<dbReference type="OrthoDB" id="4205945at2759"/>
<evidence type="ECO:0000313" key="2">
    <source>
        <dbReference type="Proteomes" id="UP000002058"/>
    </source>
</evidence>
<dbReference type="RefSeq" id="XP_002542645.1">
    <property type="nucleotide sequence ID" value="XM_002542599.1"/>
</dbReference>
<protein>
    <submittedName>
        <fullName evidence="1">Uncharacterized protein</fullName>
    </submittedName>
</protein>
<dbReference type="STRING" id="336963.C4JKK4"/>
<dbReference type="PANTHER" id="PTHR21310">
    <property type="entry name" value="AMINOGLYCOSIDE PHOSPHOTRANSFERASE-RELATED-RELATED"/>
    <property type="match status" value="1"/>
</dbReference>
<evidence type="ECO:0000313" key="1">
    <source>
        <dbReference type="EMBL" id="EEP77312.1"/>
    </source>
</evidence>
<keyword evidence="2" id="KW-1185">Reference proteome</keyword>